<sequence>MIRTGLLLAAGASRRFGPQDKLLAPLGGRPLVAHAADALRVTSLDHRIAVIANPALVPLLDGFRIVLISPGGQQSDSLRAGLGEAGQLDRLLITLGDMPDVTAAHLTRILTAATDDLPSCSHDGTAPLPPACFPQARFAALQTLTGDQGAARLLQNLPAGQYINAGSLLRDIDTSDQIAPT</sequence>
<dbReference type="InterPro" id="IPR029044">
    <property type="entry name" value="Nucleotide-diphossugar_trans"/>
</dbReference>
<dbReference type="InterPro" id="IPR025877">
    <property type="entry name" value="MobA-like_NTP_Trfase"/>
</dbReference>
<comment type="caution">
    <text evidence="3">The sequence shown here is derived from an EMBL/GenBank/DDBJ whole genome shotgun (WGS) entry which is preliminary data.</text>
</comment>
<dbReference type="OrthoDB" id="9779263at2"/>
<gene>
    <name evidence="3" type="ORF">E4L95_11775</name>
</gene>
<protein>
    <submittedName>
        <fullName evidence="3">Nucleotidyltransferase family protein</fullName>
    </submittedName>
</protein>
<dbReference type="GO" id="GO:0016779">
    <property type="term" value="F:nucleotidyltransferase activity"/>
    <property type="evidence" value="ECO:0007669"/>
    <property type="project" value="UniProtKB-ARBA"/>
</dbReference>
<organism evidence="3 4">
    <name type="scientific">Paracoccus liaowanqingii</name>
    <dbReference type="NCBI Taxonomy" id="2560053"/>
    <lineage>
        <taxon>Bacteria</taxon>
        <taxon>Pseudomonadati</taxon>
        <taxon>Pseudomonadota</taxon>
        <taxon>Alphaproteobacteria</taxon>
        <taxon>Rhodobacterales</taxon>
        <taxon>Paracoccaceae</taxon>
        <taxon>Paracoccus</taxon>
    </lineage>
</organism>
<dbReference type="Proteomes" id="UP000297972">
    <property type="component" value="Unassembled WGS sequence"/>
</dbReference>
<reference evidence="3 4" key="1">
    <citation type="submission" date="2019-03" db="EMBL/GenBank/DDBJ databases">
        <authorList>
            <person name="Li J."/>
        </authorList>
    </citation>
    <scope>NUCLEOTIDE SEQUENCE [LARGE SCALE GENOMIC DNA]</scope>
    <source>
        <strain evidence="3 4">3058</strain>
    </source>
</reference>
<dbReference type="PANTHER" id="PTHR43777">
    <property type="entry name" value="MOLYBDENUM COFACTOR CYTIDYLYLTRANSFERASE"/>
    <property type="match status" value="1"/>
</dbReference>
<evidence type="ECO:0000313" key="3">
    <source>
        <dbReference type="EMBL" id="TGN59364.1"/>
    </source>
</evidence>
<feature type="domain" description="MobA-like NTP transferase" evidence="2">
    <location>
        <begin position="5"/>
        <end position="157"/>
    </location>
</feature>
<dbReference type="PANTHER" id="PTHR43777:SF1">
    <property type="entry name" value="MOLYBDENUM COFACTOR CYTIDYLYLTRANSFERASE"/>
    <property type="match status" value="1"/>
</dbReference>
<proteinExistence type="predicted"/>
<dbReference type="Pfam" id="PF12804">
    <property type="entry name" value="NTP_transf_3"/>
    <property type="match status" value="1"/>
</dbReference>
<dbReference type="AlphaFoldDB" id="A0A4Z1C8W5"/>
<accession>A0A4Z1C8W5</accession>
<dbReference type="Gene3D" id="3.90.550.10">
    <property type="entry name" value="Spore Coat Polysaccharide Biosynthesis Protein SpsA, Chain A"/>
    <property type="match status" value="1"/>
</dbReference>
<evidence type="ECO:0000256" key="1">
    <source>
        <dbReference type="ARBA" id="ARBA00022842"/>
    </source>
</evidence>
<keyword evidence="3" id="KW-0808">Transferase</keyword>
<name>A0A4Z1C8W5_9RHOB</name>
<dbReference type="SUPFAM" id="SSF53448">
    <property type="entry name" value="Nucleotide-diphospho-sugar transferases"/>
    <property type="match status" value="1"/>
</dbReference>
<evidence type="ECO:0000313" key="4">
    <source>
        <dbReference type="Proteomes" id="UP000297972"/>
    </source>
</evidence>
<dbReference type="RefSeq" id="WP_135817780.1">
    <property type="nucleotide sequence ID" value="NZ_SRPG01000105.1"/>
</dbReference>
<keyword evidence="4" id="KW-1185">Reference proteome</keyword>
<dbReference type="EMBL" id="SRPG01000105">
    <property type="protein sequence ID" value="TGN59364.1"/>
    <property type="molecule type" value="Genomic_DNA"/>
</dbReference>
<keyword evidence="1" id="KW-0460">Magnesium</keyword>
<evidence type="ECO:0000259" key="2">
    <source>
        <dbReference type="Pfam" id="PF12804"/>
    </source>
</evidence>
<dbReference type="CDD" id="cd04182">
    <property type="entry name" value="GT_2_like_f"/>
    <property type="match status" value="1"/>
</dbReference>